<proteinExistence type="predicted"/>
<reference evidence="4" key="1">
    <citation type="journal article" date="2020" name="J Insects Food Feed">
        <title>The yellow mealworm (Tenebrio molitor) genome: a resource for the emerging insects as food and feed industry.</title>
        <authorList>
            <person name="Eriksson T."/>
            <person name="Andere A."/>
            <person name="Kelstrup H."/>
            <person name="Emery V."/>
            <person name="Picard C."/>
        </authorList>
    </citation>
    <scope>NUCLEOTIDE SEQUENCE</scope>
    <source>
        <strain evidence="4">Stoneville</strain>
        <tissue evidence="4">Whole head</tissue>
    </source>
</reference>
<dbReference type="FunFam" id="3.40.50.720:FF:000026">
    <property type="entry name" value="Glyoxylate/hydroxypyruvate reductase B"/>
    <property type="match status" value="1"/>
</dbReference>
<accession>A0A8J6LCD8</accession>
<dbReference type="GO" id="GO:0005829">
    <property type="term" value="C:cytosol"/>
    <property type="evidence" value="ECO:0007669"/>
    <property type="project" value="TreeGrafter"/>
</dbReference>
<dbReference type="InterPro" id="IPR036291">
    <property type="entry name" value="NAD(P)-bd_dom_sf"/>
</dbReference>
<dbReference type="InterPro" id="IPR050223">
    <property type="entry name" value="D-isomer_2-hydroxyacid_DH"/>
</dbReference>
<dbReference type="InterPro" id="IPR029753">
    <property type="entry name" value="D-isomer_DH_CS"/>
</dbReference>
<evidence type="ECO:0000313" key="4">
    <source>
        <dbReference type="EMBL" id="KAH0814508.1"/>
    </source>
</evidence>
<keyword evidence="1" id="KW-0560">Oxidoreductase</keyword>
<dbReference type="EMBL" id="JABDTM020024223">
    <property type="protein sequence ID" value="KAH0814508.1"/>
    <property type="molecule type" value="Genomic_DNA"/>
</dbReference>
<name>A0A8J6LCD8_TENMO</name>
<dbReference type="SUPFAM" id="SSF52283">
    <property type="entry name" value="Formate/glycerate dehydrogenase catalytic domain-like"/>
    <property type="match status" value="1"/>
</dbReference>
<comment type="caution">
    <text evidence="4">The sequence shown here is derived from an EMBL/GenBank/DDBJ whole genome shotgun (WGS) entry which is preliminary data.</text>
</comment>
<dbReference type="PANTHER" id="PTHR10996">
    <property type="entry name" value="2-HYDROXYACID DEHYDROGENASE-RELATED"/>
    <property type="match status" value="1"/>
</dbReference>
<dbReference type="GO" id="GO:0008465">
    <property type="term" value="F:hydroxypyruvate reductase (NADH) activity"/>
    <property type="evidence" value="ECO:0007669"/>
    <property type="project" value="TreeGrafter"/>
</dbReference>
<keyword evidence="5" id="KW-1185">Reference proteome</keyword>
<gene>
    <name evidence="4" type="ORF">GEV33_008288</name>
</gene>
<evidence type="ECO:0000256" key="1">
    <source>
        <dbReference type="ARBA" id="ARBA00023002"/>
    </source>
</evidence>
<protein>
    <recommendedName>
        <fullName evidence="2">Glyoxylate reductase/hydroxypyruvate reductase</fullName>
    </recommendedName>
</protein>
<dbReference type="InterPro" id="IPR006140">
    <property type="entry name" value="D-isomer_DH_NAD-bd"/>
</dbReference>
<dbReference type="GO" id="GO:0030267">
    <property type="term" value="F:glyoxylate reductase (NADPH) activity"/>
    <property type="evidence" value="ECO:0007669"/>
    <property type="project" value="TreeGrafter"/>
</dbReference>
<dbReference type="Proteomes" id="UP000719412">
    <property type="component" value="Unassembled WGS sequence"/>
</dbReference>
<evidence type="ECO:0000259" key="3">
    <source>
        <dbReference type="Pfam" id="PF02826"/>
    </source>
</evidence>
<feature type="domain" description="D-isomer specific 2-hydroxyacid dehydrogenase NAD-binding" evidence="3">
    <location>
        <begin position="130"/>
        <end position="298"/>
    </location>
</feature>
<dbReference type="Pfam" id="PF02826">
    <property type="entry name" value="2-Hacid_dh_C"/>
    <property type="match status" value="1"/>
</dbReference>
<evidence type="ECO:0000313" key="5">
    <source>
        <dbReference type="Proteomes" id="UP000719412"/>
    </source>
</evidence>
<dbReference type="Gene3D" id="3.40.50.720">
    <property type="entry name" value="NAD(P)-binding Rossmann-like Domain"/>
    <property type="match status" value="2"/>
</dbReference>
<evidence type="ECO:0000256" key="2">
    <source>
        <dbReference type="ARBA" id="ARBA00073306"/>
    </source>
</evidence>
<dbReference type="PANTHER" id="PTHR10996:SF119">
    <property type="entry name" value="FI03731P-RELATED"/>
    <property type="match status" value="1"/>
</dbReference>
<dbReference type="SUPFAM" id="SSF51735">
    <property type="entry name" value="NAD(P)-binding Rossmann-fold domains"/>
    <property type="match status" value="1"/>
</dbReference>
<organism evidence="4 5">
    <name type="scientific">Tenebrio molitor</name>
    <name type="common">Yellow mealworm beetle</name>
    <dbReference type="NCBI Taxonomy" id="7067"/>
    <lineage>
        <taxon>Eukaryota</taxon>
        <taxon>Metazoa</taxon>
        <taxon>Ecdysozoa</taxon>
        <taxon>Arthropoda</taxon>
        <taxon>Hexapoda</taxon>
        <taxon>Insecta</taxon>
        <taxon>Pterygota</taxon>
        <taxon>Neoptera</taxon>
        <taxon>Endopterygota</taxon>
        <taxon>Coleoptera</taxon>
        <taxon>Polyphaga</taxon>
        <taxon>Cucujiformia</taxon>
        <taxon>Tenebrionidae</taxon>
        <taxon>Tenebrio</taxon>
    </lineage>
</organism>
<dbReference type="AlphaFoldDB" id="A0A8J6LCD8"/>
<dbReference type="GO" id="GO:0051287">
    <property type="term" value="F:NAD binding"/>
    <property type="evidence" value="ECO:0007669"/>
    <property type="project" value="InterPro"/>
</dbReference>
<sequence length="318" mass="34749">MNRPKILMTNPSIPQIAFDLLGRQCELVRVENEKRSSILEKVAGVDAIFWATKETLDVEILDKAGKDFDFLKSSRSICCFVRVSGAQMKTVGAMSAGVNNIDVLELKKRGIKLGNTPGVLDDAVAEIAVLLALSAARRLHEGRLKIERNEWTPSLTWMLGQDIVGSTVGIVGLGGVGRAIAKRLKAFQVDKILYTGHREKPEGQELGANFVSLDTLVKDSDFVIVSCPLTTETRGMFNDDIFSKMKSSAVFVNVSRGEVVDQDALVRALKEKKIFGAGLDVMTPEPLPPDNELVKLPNAGSLDASFGQRHLEDEKRNG</sequence>
<reference evidence="4" key="2">
    <citation type="submission" date="2021-08" db="EMBL/GenBank/DDBJ databases">
        <authorList>
            <person name="Eriksson T."/>
        </authorList>
    </citation>
    <scope>NUCLEOTIDE SEQUENCE</scope>
    <source>
        <strain evidence="4">Stoneville</strain>
        <tissue evidence="4">Whole head</tissue>
    </source>
</reference>
<dbReference type="PROSITE" id="PS00671">
    <property type="entry name" value="D_2_HYDROXYACID_DH_3"/>
    <property type="match status" value="1"/>
</dbReference>